<keyword evidence="10" id="KW-1185">Reference proteome</keyword>
<evidence type="ECO:0000256" key="1">
    <source>
        <dbReference type="ARBA" id="ARBA00022741"/>
    </source>
</evidence>
<dbReference type="SMART" id="SM00382">
    <property type="entry name" value="AAA"/>
    <property type="match status" value="1"/>
</dbReference>
<feature type="compositionally biased region" description="Basic and acidic residues" evidence="6">
    <location>
        <begin position="426"/>
        <end position="439"/>
    </location>
</feature>
<dbReference type="InterPro" id="IPR058031">
    <property type="entry name" value="AAA_lid_NorR"/>
</dbReference>
<gene>
    <name evidence="9" type="ORF">J2S03_001306</name>
</gene>
<dbReference type="Proteomes" id="UP001232973">
    <property type="component" value="Unassembled WGS sequence"/>
</dbReference>
<sequence length="535" mass="58460">MTAPEANEQWLTAILDTIDEGIHAVDVDGVTIFYNGAAARMDGLAPRDVIGKHVLSVFPSLGQDTSTLLQVLRSGRAIQNRAQTYTNYLGVTVHTVNTTLPIRVAGQTVGALEIAKDLTQVRNLSEQVLALQAQVVDGGRKRRGRRREDLVSPKATYTFADILTQDPRMLSLKQRALRAAETSSPILVYGETGTGKELLVQAIHNASPRSHRPFLAVNCAALPGSLLEGILFGTVRGSFTGAEDRPGMFELADGGTLFLDEIQSMPLELQAKLLRALQEGEIMRVGDTRIRRLSVRVIAAMNQIPEAAATAGQIRQDLYYRINVVRLDIPPLRERQADIPYLTQHLIAKWNNRFGTRVSGVTPAVAHLFSTYPWPGNVRELENAIEAAMNLVTVGEIDWDSLPAHLRERRDAQANGASGSQGEARSQGDVRSQVDRRESAAPPHTVVPGEAEAPYPWVAPLVAAGMDHLWERLAPQSSPQSLDAAAPSWPHVQSALERMVIARALEQSAGNVSRAAARLGLPRQTLQYRIRQFGL</sequence>
<feature type="domain" description="PAS" evidence="8">
    <location>
        <begin position="7"/>
        <end position="55"/>
    </location>
</feature>
<keyword evidence="1" id="KW-0547">Nucleotide-binding</keyword>
<feature type="domain" description="Sigma-54 factor interaction" evidence="7">
    <location>
        <begin position="162"/>
        <end position="390"/>
    </location>
</feature>
<dbReference type="PROSITE" id="PS00676">
    <property type="entry name" value="SIGMA54_INTERACT_2"/>
    <property type="match status" value="1"/>
</dbReference>
<dbReference type="EMBL" id="JAUSTP010000007">
    <property type="protein sequence ID" value="MDQ0189474.1"/>
    <property type="molecule type" value="Genomic_DNA"/>
</dbReference>
<dbReference type="InterPro" id="IPR025943">
    <property type="entry name" value="Sigma_54_int_dom_ATP-bd_2"/>
</dbReference>
<dbReference type="Gene3D" id="1.10.8.60">
    <property type="match status" value="1"/>
</dbReference>
<dbReference type="PROSITE" id="PS50112">
    <property type="entry name" value="PAS"/>
    <property type="match status" value="1"/>
</dbReference>
<dbReference type="Pfam" id="PF00158">
    <property type="entry name" value="Sigma54_activat"/>
    <property type="match status" value="1"/>
</dbReference>
<dbReference type="Gene3D" id="3.30.450.20">
    <property type="entry name" value="PAS domain"/>
    <property type="match status" value="1"/>
</dbReference>
<dbReference type="PANTHER" id="PTHR32071">
    <property type="entry name" value="TRANSCRIPTIONAL REGULATORY PROTEIN"/>
    <property type="match status" value="1"/>
</dbReference>
<feature type="compositionally biased region" description="Polar residues" evidence="6">
    <location>
        <begin position="415"/>
        <end position="424"/>
    </location>
</feature>
<proteinExistence type="predicted"/>
<keyword evidence="4" id="KW-0238">DNA-binding</keyword>
<dbReference type="Gene3D" id="3.40.50.300">
    <property type="entry name" value="P-loop containing nucleotide triphosphate hydrolases"/>
    <property type="match status" value="1"/>
</dbReference>
<evidence type="ECO:0000259" key="8">
    <source>
        <dbReference type="PROSITE" id="PS50112"/>
    </source>
</evidence>
<dbReference type="SUPFAM" id="SSF46689">
    <property type="entry name" value="Homeodomain-like"/>
    <property type="match status" value="1"/>
</dbReference>
<dbReference type="InterPro" id="IPR013656">
    <property type="entry name" value="PAS_4"/>
</dbReference>
<evidence type="ECO:0000313" key="10">
    <source>
        <dbReference type="Proteomes" id="UP001232973"/>
    </source>
</evidence>
<name>A0ABT9XGQ1_9BACL</name>
<dbReference type="CDD" id="cd00009">
    <property type="entry name" value="AAA"/>
    <property type="match status" value="1"/>
</dbReference>
<dbReference type="PRINTS" id="PR01590">
    <property type="entry name" value="HTHFIS"/>
</dbReference>
<dbReference type="SMART" id="SM00091">
    <property type="entry name" value="PAS"/>
    <property type="match status" value="1"/>
</dbReference>
<dbReference type="PROSITE" id="PS50045">
    <property type="entry name" value="SIGMA54_INTERACT_4"/>
    <property type="match status" value="1"/>
</dbReference>
<evidence type="ECO:0000256" key="3">
    <source>
        <dbReference type="ARBA" id="ARBA00023015"/>
    </source>
</evidence>
<keyword evidence="3" id="KW-0805">Transcription regulation</keyword>
<dbReference type="InterPro" id="IPR009057">
    <property type="entry name" value="Homeodomain-like_sf"/>
</dbReference>
<dbReference type="PANTHER" id="PTHR32071:SF74">
    <property type="entry name" value="TRANSCRIPTIONAL ACTIVATOR ROCR"/>
    <property type="match status" value="1"/>
</dbReference>
<comment type="caution">
    <text evidence="9">The sequence shown here is derived from an EMBL/GenBank/DDBJ whole genome shotgun (WGS) entry which is preliminary data.</text>
</comment>
<dbReference type="PROSITE" id="PS00675">
    <property type="entry name" value="SIGMA54_INTERACT_1"/>
    <property type="match status" value="1"/>
</dbReference>
<protein>
    <submittedName>
        <fullName evidence="9">Arginine utilization regulatory protein</fullName>
    </submittedName>
</protein>
<keyword evidence="2" id="KW-0067">ATP-binding</keyword>
<dbReference type="InterPro" id="IPR002078">
    <property type="entry name" value="Sigma_54_int"/>
</dbReference>
<dbReference type="PROSITE" id="PS00688">
    <property type="entry name" value="SIGMA54_INTERACT_3"/>
    <property type="match status" value="1"/>
</dbReference>
<feature type="region of interest" description="Disordered" evidence="6">
    <location>
        <begin position="411"/>
        <end position="450"/>
    </location>
</feature>
<dbReference type="InterPro" id="IPR027417">
    <property type="entry name" value="P-loop_NTPase"/>
</dbReference>
<dbReference type="InterPro" id="IPR025944">
    <property type="entry name" value="Sigma_54_int_dom_CS"/>
</dbReference>
<reference evidence="9 10" key="1">
    <citation type="submission" date="2023-07" db="EMBL/GenBank/DDBJ databases">
        <title>Genomic Encyclopedia of Type Strains, Phase IV (KMG-IV): sequencing the most valuable type-strain genomes for metagenomic binning, comparative biology and taxonomic classification.</title>
        <authorList>
            <person name="Goeker M."/>
        </authorList>
    </citation>
    <scope>NUCLEOTIDE SEQUENCE [LARGE SCALE GENOMIC DNA]</scope>
    <source>
        <strain evidence="9 10">DSM 4006</strain>
    </source>
</reference>
<dbReference type="InterPro" id="IPR035965">
    <property type="entry name" value="PAS-like_dom_sf"/>
</dbReference>
<dbReference type="InterPro" id="IPR002197">
    <property type="entry name" value="HTH_Fis"/>
</dbReference>
<organism evidence="9 10">
    <name type="scientific">Alicyclobacillus cycloheptanicus</name>
    <dbReference type="NCBI Taxonomy" id="1457"/>
    <lineage>
        <taxon>Bacteria</taxon>
        <taxon>Bacillati</taxon>
        <taxon>Bacillota</taxon>
        <taxon>Bacilli</taxon>
        <taxon>Bacillales</taxon>
        <taxon>Alicyclobacillaceae</taxon>
        <taxon>Alicyclobacillus</taxon>
    </lineage>
</organism>
<evidence type="ECO:0000259" key="7">
    <source>
        <dbReference type="PROSITE" id="PS50045"/>
    </source>
</evidence>
<dbReference type="RefSeq" id="WP_274457133.1">
    <property type="nucleotide sequence ID" value="NZ_CP067097.1"/>
</dbReference>
<evidence type="ECO:0000256" key="2">
    <source>
        <dbReference type="ARBA" id="ARBA00022840"/>
    </source>
</evidence>
<dbReference type="SUPFAM" id="SSF55785">
    <property type="entry name" value="PYP-like sensor domain (PAS domain)"/>
    <property type="match status" value="1"/>
</dbReference>
<dbReference type="InterPro" id="IPR025662">
    <property type="entry name" value="Sigma_54_int_dom_ATP-bd_1"/>
</dbReference>
<dbReference type="Pfam" id="PF25601">
    <property type="entry name" value="AAA_lid_14"/>
    <property type="match status" value="1"/>
</dbReference>
<dbReference type="InterPro" id="IPR000014">
    <property type="entry name" value="PAS"/>
</dbReference>
<dbReference type="Pfam" id="PF02954">
    <property type="entry name" value="HTH_8"/>
    <property type="match status" value="1"/>
</dbReference>
<evidence type="ECO:0000256" key="4">
    <source>
        <dbReference type="ARBA" id="ARBA00023125"/>
    </source>
</evidence>
<evidence type="ECO:0000313" key="9">
    <source>
        <dbReference type="EMBL" id="MDQ0189474.1"/>
    </source>
</evidence>
<accession>A0ABT9XGQ1</accession>
<dbReference type="Pfam" id="PF08448">
    <property type="entry name" value="PAS_4"/>
    <property type="match status" value="1"/>
</dbReference>
<dbReference type="SUPFAM" id="SSF52540">
    <property type="entry name" value="P-loop containing nucleoside triphosphate hydrolases"/>
    <property type="match status" value="1"/>
</dbReference>
<evidence type="ECO:0000256" key="5">
    <source>
        <dbReference type="ARBA" id="ARBA00023163"/>
    </source>
</evidence>
<keyword evidence="5" id="KW-0804">Transcription</keyword>
<dbReference type="CDD" id="cd00130">
    <property type="entry name" value="PAS"/>
    <property type="match status" value="1"/>
</dbReference>
<dbReference type="NCBIfam" id="TIGR00229">
    <property type="entry name" value="sensory_box"/>
    <property type="match status" value="1"/>
</dbReference>
<evidence type="ECO:0000256" key="6">
    <source>
        <dbReference type="SAM" id="MobiDB-lite"/>
    </source>
</evidence>
<dbReference type="Gene3D" id="1.10.10.60">
    <property type="entry name" value="Homeodomain-like"/>
    <property type="match status" value="1"/>
</dbReference>
<dbReference type="InterPro" id="IPR003593">
    <property type="entry name" value="AAA+_ATPase"/>
</dbReference>